<dbReference type="SUPFAM" id="SSF47473">
    <property type="entry name" value="EF-hand"/>
    <property type="match status" value="1"/>
</dbReference>
<dbReference type="Pfam" id="PF13499">
    <property type="entry name" value="EF-hand_7"/>
    <property type="match status" value="1"/>
</dbReference>
<dbReference type="OrthoDB" id="4563420at2"/>
<dbReference type="STRING" id="58117.SAMN05421833_119134"/>
<evidence type="ECO:0000313" key="2">
    <source>
        <dbReference type="EMBL" id="SIR91764.1"/>
    </source>
</evidence>
<protein>
    <submittedName>
        <fullName evidence="2">EF-hand domain pair</fullName>
    </submittedName>
</protein>
<feature type="domain" description="EF-hand" evidence="1">
    <location>
        <begin position="8"/>
        <end position="43"/>
    </location>
</feature>
<sequence>MTQDLSHERFETLKREFEAIDGDGDGFITEAELRSYFPDLPPEALGALDRVADVDADGRFSLEEFIRLTGARD</sequence>
<name>A0A1N7EUS3_9ACTN</name>
<dbReference type="Proteomes" id="UP000186096">
    <property type="component" value="Unassembled WGS sequence"/>
</dbReference>
<keyword evidence="3" id="KW-1185">Reference proteome</keyword>
<dbReference type="GO" id="GO:0005509">
    <property type="term" value="F:calcium ion binding"/>
    <property type="evidence" value="ECO:0007669"/>
    <property type="project" value="InterPro"/>
</dbReference>
<dbReference type="AlphaFoldDB" id="A0A1N7EUS3"/>
<dbReference type="EMBL" id="FTNI01000019">
    <property type="protein sequence ID" value="SIR91764.1"/>
    <property type="molecule type" value="Genomic_DNA"/>
</dbReference>
<dbReference type="RefSeq" id="WP_076438458.1">
    <property type="nucleotide sequence ID" value="NZ_FTNI01000019.1"/>
</dbReference>
<gene>
    <name evidence="2" type="ORF">SAMN05421833_119134</name>
</gene>
<evidence type="ECO:0000259" key="1">
    <source>
        <dbReference type="PROSITE" id="PS50222"/>
    </source>
</evidence>
<reference evidence="3" key="1">
    <citation type="submission" date="2017-01" db="EMBL/GenBank/DDBJ databases">
        <authorList>
            <person name="Varghese N."/>
            <person name="Submissions S."/>
        </authorList>
    </citation>
    <scope>NUCLEOTIDE SEQUENCE [LARGE SCALE GENOMIC DNA]</scope>
    <source>
        <strain evidence="3">ATCC 12950</strain>
    </source>
</reference>
<accession>A0A1N7EUS3</accession>
<dbReference type="Gene3D" id="1.10.238.10">
    <property type="entry name" value="EF-hand"/>
    <property type="match status" value="1"/>
</dbReference>
<proteinExistence type="predicted"/>
<evidence type="ECO:0000313" key="3">
    <source>
        <dbReference type="Proteomes" id="UP000186096"/>
    </source>
</evidence>
<dbReference type="InterPro" id="IPR002048">
    <property type="entry name" value="EF_hand_dom"/>
</dbReference>
<organism evidence="2 3">
    <name type="scientific">Microbispora rosea</name>
    <dbReference type="NCBI Taxonomy" id="58117"/>
    <lineage>
        <taxon>Bacteria</taxon>
        <taxon>Bacillati</taxon>
        <taxon>Actinomycetota</taxon>
        <taxon>Actinomycetes</taxon>
        <taxon>Streptosporangiales</taxon>
        <taxon>Streptosporangiaceae</taxon>
        <taxon>Microbispora</taxon>
    </lineage>
</organism>
<dbReference type="InterPro" id="IPR011992">
    <property type="entry name" value="EF-hand-dom_pair"/>
</dbReference>
<dbReference type="InterPro" id="IPR018247">
    <property type="entry name" value="EF_Hand_1_Ca_BS"/>
</dbReference>
<dbReference type="PROSITE" id="PS50222">
    <property type="entry name" value="EF_HAND_2"/>
    <property type="match status" value="1"/>
</dbReference>
<dbReference type="PROSITE" id="PS00018">
    <property type="entry name" value="EF_HAND_1"/>
    <property type="match status" value="1"/>
</dbReference>